<evidence type="ECO:0000313" key="6">
    <source>
        <dbReference type="Proteomes" id="UP000287519"/>
    </source>
</evidence>
<dbReference type="PRINTS" id="PR00757">
    <property type="entry name" value="AMINEOXDASEF"/>
</dbReference>
<feature type="binding site" evidence="3">
    <location>
        <begin position="33"/>
        <end position="34"/>
    </location>
    <ligand>
        <name>FAD</name>
        <dbReference type="ChEBI" id="CHEBI:57692"/>
    </ligand>
</feature>
<dbReference type="GO" id="GO:0016491">
    <property type="term" value="F:oxidoreductase activity"/>
    <property type="evidence" value="ECO:0007669"/>
    <property type="project" value="UniProtKB-KW"/>
</dbReference>
<evidence type="ECO:0000256" key="3">
    <source>
        <dbReference type="PIRSR" id="PIRSR601613-1"/>
    </source>
</evidence>
<dbReference type="Gene3D" id="3.50.50.60">
    <property type="entry name" value="FAD/NAD(P)-binding domain"/>
    <property type="match status" value="2"/>
</dbReference>
<protein>
    <submittedName>
        <fullName evidence="5">Amine oxidase</fullName>
    </submittedName>
</protein>
<sequence>MKKLDILVVGAGFAGLIAARELGYAGHRVTVLEARDRIGGRTWTDRRLGIDLEMGGTWVHWLQPHVWAEISRYQREIVRSPLPEKAYWIAGGELASGTPDELAQRSAPGHDVVLSGSHDVFPEPYALLSAMGDDSVEGRRRFSRLVELDTVSILDKLHASDLSQEEIDLADAFWAACHNGGTDSGAASMAQRWYALAGHNFELLNEATLAYKLVGGMRGLYERIAADVRGTIELNTEVVAITYREDGVSVRTAADATIDADAVIVTAPVNALRGVQFDPPLCGAAEELIETGMNSAGLKLWAKIKGHHRFLCQAPSGYPLTFAWPEYFLEDGTSIVVAFGPDSSKLDGNCVEDVQAALRTWIPDVEVLETTSHDWVEDEFSRQTWATFRTGQLTSQWPDLVEPRGRLLFAGGDYASGWAGFVDGAIQSGLDAAATISRPCSTRRAGM</sequence>
<dbReference type="Pfam" id="PF01593">
    <property type="entry name" value="Amino_oxidase"/>
    <property type="match status" value="1"/>
</dbReference>
<gene>
    <name evidence="5" type="ORF">Rhow_000511</name>
</gene>
<evidence type="ECO:0000259" key="4">
    <source>
        <dbReference type="Pfam" id="PF01593"/>
    </source>
</evidence>
<reference evidence="5 6" key="1">
    <citation type="submission" date="2018-11" db="EMBL/GenBank/DDBJ databases">
        <title>Microbial catabolism of amino acid.</title>
        <authorList>
            <person name="Hibi M."/>
            <person name="Ogawa J."/>
        </authorList>
    </citation>
    <scope>NUCLEOTIDE SEQUENCE [LARGE SCALE GENOMIC DNA]</scope>
    <source>
        <strain evidence="5 6">C31-06</strain>
    </source>
</reference>
<dbReference type="InterPro" id="IPR036188">
    <property type="entry name" value="FAD/NAD-bd_sf"/>
</dbReference>
<feature type="binding site" evidence="3">
    <location>
        <position position="238"/>
    </location>
    <ligand>
        <name>FAD</name>
        <dbReference type="ChEBI" id="CHEBI:57692"/>
    </ligand>
</feature>
<evidence type="ECO:0000256" key="2">
    <source>
        <dbReference type="ARBA" id="ARBA00023002"/>
    </source>
</evidence>
<dbReference type="InterPro" id="IPR002937">
    <property type="entry name" value="Amino_oxidase"/>
</dbReference>
<feature type="binding site" evidence="3">
    <location>
        <position position="339"/>
    </location>
    <ligand>
        <name>substrate</name>
    </ligand>
</feature>
<dbReference type="InterPro" id="IPR001613">
    <property type="entry name" value="Flavin_amine_oxidase"/>
</dbReference>
<comment type="cofactor">
    <cofactor evidence="1">
        <name>FAD</name>
        <dbReference type="ChEBI" id="CHEBI:57692"/>
    </cofactor>
</comment>
<dbReference type="Proteomes" id="UP000287519">
    <property type="component" value="Unassembled WGS sequence"/>
</dbReference>
<dbReference type="PANTHER" id="PTHR10742:SF410">
    <property type="entry name" value="LYSINE-SPECIFIC HISTONE DEMETHYLASE 2"/>
    <property type="match status" value="1"/>
</dbReference>
<feature type="domain" description="Amine oxidase" evidence="4">
    <location>
        <begin position="13"/>
        <end position="436"/>
    </location>
</feature>
<proteinExistence type="predicted"/>
<dbReference type="Gene3D" id="3.90.660.10">
    <property type="match status" value="2"/>
</dbReference>
<dbReference type="EMBL" id="BHYM01000115">
    <property type="protein sequence ID" value="GCE44885.1"/>
    <property type="molecule type" value="Genomic_DNA"/>
</dbReference>
<accession>A0A402CMW1</accession>
<dbReference type="PANTHER" id="PTHR10742">
    <property type="entry name" value="FLAVIN MONOAMINE OXIDASE"/>
    <property type="match status" value="1"/>
</dbReference>
<organism evidence="5 6">
    <name type="scientific">Rhodococcus wratislaviensis</name>
    <name type="common">Tsukamurella wratislaviensis</name>
    <dbReference type="NCBI Taxonomy" id="44752"/>
    <lineage>
        <taxon>Bacteria</taxon>
        <taxon>Bacillati</taxon>
        <taxon>Actinomycetota</taxon>
        <taxon>Actinomycetes</taxon>
        <taxon>Mycobacteriales</taxon>
        <taxon>Nocardiaceae</taxon>
        <taxon>Rhodococcus</taxon>
    </lineage>
</organism>
<dbReference type="InterPro" id="IPR050281">
    <property type="entry name" value="Flavin_monoamine_oxidase"/>
</dbReference>
<keyword evidence="2" id="KW-0560">Oxidoreductase</keyword>
<dbReference type="RefSeq" id="WP_124396409.1">
    <property type="nucleotide sequence ID" value="NZ_BHYM01000115.1"/>
</dbReference>
<comment type="caution">
    <text evidence="5">The sequence shown here is derived from an EMBL/GenBank/DDBJ whole genome shotgun (WGS) entry which is preliminary data.</text>
</comment>
<keyword evidence="6" id="KW-1185">Reference proteome</keyword>
<dbReference type="SUPFAM" id="SSF51905">
    <property type="entry name" value="FAD/NAD(P)-binding domain"/>
    <property type="match status" value="1"/>
</dbReference>
<evidence type="ECO:0000313" key="5">
    <source>
        <dbReference type="EMBL" id="GCE44885.1"/>
    </source>
</evidence>
<name>A0A402CMW1_RHOWR</name>
<dbReference type="AlphaFoldDB" id="A0A402CMW1"/>
<dbReference type="OrthoDB" id="337830at2"/>
<evidence type="ECO:0000256" key="1">
    <source>
        <dbReference type="ARBA" id="ARBA00001974"/>
    </source>
</evidence>